<dbReference type="Gramene" id="PVH62620">
    <property type="protein sequence ID" value="PVH62620"/>
    <property type="gene ID" value="PAHAL_3G340300"/>
</dbReference>
<sequence length="74" mass="8307">MNPYKQGWSRSPLHGCQVIDPQAVLPAVHPLAALLTYQHPERRLWLTFKCVGRAIRMYEPSSSGDEVNGVNDFG</sequence>
<evidence type="ECO:0000313" key="1">
    <source>
        <dbReference type="EMBL" id="PVH62620.1"/>
    </source>
</evidence>
<dbReference type="EMBL" id="CM008048">
    <property type="protein sequence ID" value="PVH62620.1"/>
    <property type="molecule type" value="Genomic_DNA"/>
</dbReference>
<organism evidence="1">
    <name type="scientific">Panicum hallii</name>
    <dbReference type="NCBI Taxonomy" id="206008"/>
    <lineage>
        <taxon>Eukaryota</taxon>
        <taxon>Viridiplantae</taxon>
        <taxon>Streptophyta</taxon>
        <taxon>Embryophyta</taxon>
        <taxon>Tracheophyta</taxon>
        <taxon>Spermatophyta</taxon>
        <taxon>Magnoliopsida</taxon>
        <taxon>Liliopsida</taxon>
        <taxon>Poales</taxon>
        <taxon>Poaceae</taxon>
        <taxon>PACMAD clade</taxon>
        <taxon>Panicoideae</taxon>
        <taxon>Panicodae</taxon>
        <taxon>Paniceae</taxon>
        <taxon>Panicinae</taxon>
        <taxon>Panicum</taxon>
        <taxon>Panicum sect. Panicum</taxon>
    </lineage>
</organism>
<proteinExistence type="predicted"/>
<gene>
    <name evidence="1" type="ORF">PAHAL_3G340300</name>
</gene>
<name>A0A2T8KKC3_9POAL</name>
<reference evidence="1" key="1">
    <citation type="submission" date="2018-04" db="EMBL/GenBank/DDBJ databases">
        <title>WGS assembly of Panicum hallii.</title>
        <authorList>
            <person name="Lovell J."/>
            <person name="Jenkins J."/>
            <person name="Lowry D."/>
            <person name="Mamidi S."/>
            <person name="Sreedasyam A."/>
            <person name="Weng X."/>
            <person name="Barry K."/>
            <person name="Bonette J."/>
            <person name="Campitelli B."/>
            <person name="Daum C."/>
            <person name="Gordon S."/>
            <person name="Gould B."/>
            <person name="Lipzen A."/>
            <person name="Macqueen A."/>
            <person name="Palacio-Mejia J."/>
            <person name="Plott C."/>
            <person name="Shakirov E."/>
            <person name="Shu S."/>
            <person name="Yoshinaga Y."/>
            <person name="Zane M."/>
            <person name="Rokhsar D."/>
            <person name="Grimwood J."/>
            <person name="Schmutz J."/>
            <person name="Juenger T."/>
        </authorList>
    </citation>
    <scope>NUCLEOTIDE SEQUENCE [LARGE SCALE GENOMIC DNA]</scope>
    <source>
        <strain evidence="1">FIL2</strain>
    </source>
</reference>
<protein>
    <submittedName>
        <fullName evidence="1">Uncharacterized protein</fullName>
    </submittedName>
</protein>
<accession>A0A2T8KKC3</accession>
<dbReference type="AlphaFoldDB" id="A0A2T8KKC3"/>
<dbReference type="Proteomes" id="UP000243499">
    <property type="component" value="Chromosome 3"/>
</dbReference>